<protein>
    <submittedName>
        <fullName evidence="2">Uncharacterized protein</fullName>
    </submittedName>
</protein>
<evidence type="ECO:0000313" key="2">
    <source>
        <dbReference type="EMBL" id="ASU14216.1"/>
    </source>
</evidence>
<sequence>MIKQKEKLIETLQENLKILQNSDLEKLEELKNTLLSELKQEILTRKQQIQLVENLIKNKKIEV</sequence>
<dbReference type="RefSeq" id="WP_011206361.1">
    <property type="nucleotide sequence ID" value="NZ_CP079799.1"/>
</dbReference>
<keyword evidence="1" id="KW-0175">Coiled coil</keyword>
<organism evidence="2 3">
    <name type="scientific">Mesomycoplasma hyopneumoniae</name>
    <name type="common">Mycoplasma hyopneumoniae</name>
    <dbReference type="NCBI Taxonomy" id="2099"/>
    <lineage>
        <taxon>Bacteria</taxon>
        <taxon>Bacillati</taxon>
        <taxon>Mycoplasmatota</taxon>
        <taxon>Mycoplasmoidales</taxon>
        <taxon>Metamycoplasmataceae</taxon>
        <taxon>Mesomycoplasma</taxon>
    </lineage>
</organism>
<evidence type="ECO:0000313" key="3">
    <source>
        <dbReference type="Proteomes" id="UP000215452"/>
    </source>
</evidence>
<evidence type="ECO:0000256" key="1">
    <source>
        <dbReference type="SAM" id="Coils"/>
    </source>
</evidence>
<reference evidence="2 3" key="1">
    <citation type="submission" date="2017-08" db="EMBL/GenBank/DDBJ databases">
        <title>The complete genome sequence of a Mycoplasma hyopneumoniae isolate in Korea.</title>
        <authorList>
            <person name="Han J."/>
            <person name="Lee N."/>
        </authorList>
    </citation>
    <scope>NUCLEOTIDE SEQUENCE [LARGE SCALE GENOMIC DNA]</scope>
    <source>
        <strain evidence="2 3">KM014</strain>
    </source>
</reference>
<dbReference type="EMBL" id="CP022714">
    <property type="protein sequence ID" value="ASU14216.1"/>
    <property type="molecule type" value="Genomic_DNA"/>
</dbReference>
<dbReference type="Proteomes" id="UP000215452">
    <property type="component" value="Chromosome"/>
</dbReference>
<gene>
    <name evidence="2" type="ORF">CIB43_00305</name>
</gene>
<name>A0A223M9T6_MESHO</name>
<feature type="coiled-coil region" evidence="1">
    <location>
        <begin position="2"/>
        <end position="55"/>
    </location>
</feature>
<dbReference type="AlphaFoldDB" id="A0A223M9T6"/>
<proteinExistence type="predicted"/>
<accession>A0A223M9T6</accession>